<evidence type="ECO:0000313" key="3">
    <source>
        <dbReference type="Proteomes" id="UP000194161"/>
    </source>
</evidence>
<dbReference type="KEGG" id="bgm:CAL15_13740"/>
<proteinExistence type="predicted"/>
<evidence type="ECO:0008006" key="4">
    <source>
        <dbReference type="Google" id="ProtNLM"/>
    </source>
</evidence>
<dbReference type="Pfam" id="PF13663">
    <property type="entry name" value="DUF4148"/>
    <property type="match status" value="1"/>
</dbReference>
<sequence>MMKTLAAALMMSAGLLSASAFAGSNIEPNDVPFQGVYGQSEPGALTRAQVQAELAQAKAAGLVTNVEPNDVPFQAAYGASASAGASRADVQAEAAQARRTGELSNVEPNDTPFVAQAAARNDVLAGE</sequence>
<feature type="chain" id="PRO_5012054649" description="DUF4148 domain-containing protein" evidence="1">
    <location>
        <begin position="23"/>
        <end position="127"/>
    </location>
</feature>
<dbReference type="AlphaFoldDB" id="A0A1W6ZD94"/>
<keyword evidence="3" id="KW-1185">Reference proteome</keyword>
<feature type="signal peptide" evidence="1">
    <location>
        <begin position="1"/>
        <end position="22"/>
    </location>
</feature>
<organism evidence="2 3">
    <name type="scientific">Bordetella genomosp. 13</name>
    <dbReference type="NCBI Taxonomy" id="463040"/>
    <lineage>
        <taxon>Bacteria</taxon>
        <taxon>Pseudomonadati</taxon>
        <taxon>Pseudomonadota</taxon>
        <taxon>Betaproteobacteria</taxon>
        <taxon>Burkholderiales</taxon>
        <taxon>Alcaligenaceae</taxon>
        <taxon>Bordetella</taxon>
    </lineage>
</organism>
<keyword evidence="1" id="KW-0732">Signal</keyword>
<accession>A0A1W6ZD94</accession>
<dbReference type="Proteomes" id="UP000194161">
    <property type="component" value="Chromosome"/>
</dbReference>
<protein>
    <recommendedName>
        <fullName evidence="4">DUF4148 domain-containing protein</fullName>
    </recommendedName>
</protein>
<gene>
    <name evidence="2" type="ORF">CAL15_13740</name>
</gene>
<name>A0A1W6ZD94_9BORD</name>
<dbReference type="InterPro" id="IPR025421">
    <property type="entry name" value="DUF4148"/>
</dbReference>
<evidence type="ECO:0000256" key="1">
    <source>
        <dbReference type="SAM" id="SignalP"/>
    </source>
</evidence>
<dbReference type="EMBL" id="CP021111">
    <property type="protein sequence ID" value="ARP95353.1"/>
    <property type="molecule type" value="Genomic_DNA"/>
</dbReference>
<evidence type="ECO:0000313" key="2">
    <source>
        <dbReference type="EMBL" id="ARP95353.1"/>
    </source>
</evidence>
<reference evidence="2 3" key="1">
    <citation type="submission" date="2017-05" db="EMBL/GenBank/DDBJ databases">
        <title>Complete and WGS of Bordetella genogroups.</title>
        <authorList>
            <person name="Spilker T."/>
            <person name="LiPuma J."/>
        </authorList>
    </citation>
    <scope>NUCLEOTIDE SEQUENCE [LARGE SCALE GENOMIC DNA]</scope>
    <source>
        <strain evidence="2 3">AU7206</strain>
    </source>
</reference>